<evidence type="ECO:0000256" key="1">
    <source>
        <dbReference type="ARBA" id="ARBA00004141"/>
    </source>
</evidence>
<comment type="subcellular location">
    <subcellularLocation>
        <location evidence="1">Membrane</location>
        <topology evidence="1">Multi-pass membrane protein</topology>
    </subcellularLocation>
</comment>
<evidence type="ECO:0000256" key="3">
    <source>
        <dbReference type="ARBA" id="ARBA00022692"/>
    </source>
</evidence>
<evidence type="ECO:0000259" key="7">
    <source>
        <dbReference type="Pfam" id="PF00892"/>
    </source>
</evidence>
<feature type="transmembrane region" description="Helical" evidence="6">
    <location>
        <begin position="44"/>
        <end position="61"/>
    </location>
</feature>
<feature type="domain" description="EamA" evidence="7">
    <location>
        <begin position="13"/>
        <end position="145"/>
    </location>
</feature>
<dbReference type="RefSeq" id="WP_367723907.1">
    <property type="nucleotide sequence ID" value="NZ_JBFOCH010000034.1"/>
</dbReference>
<keyword evidence="5 6" id="KW-0472">Membrane</keyword>
<dbReference type="SUPFAM" id="SSF103481">
    <property type="entry name" value="Multidrug resistance efflux transporter EmrE"/>
    <property type="match status" value="2"/>
</dbReference>
<accession>A0ABV3R2J8</accession>
<evidence type="ECO:0000256" key="5">
    <source>
        <dbReference type="ARBA" id="ARBA00023136"/>
    </source>
</evidence>
<dbReference type="Pfam" id="PF00892">
    <property type="entry name" value="EamA"/>
    <property type="match status" value="2"/>
</dbReference>
<proteinExistence type="inferred from homology"/>
<evidence type="ECO:0000256" key="2">
    <source>
        <dbReference type="ARBA" id="ARBA00009853"/>
    </source>
</evidence>
<keyword evidence="4 6" id="KW-1133">Transmembrane helix</keyword>
<evidence type="ECO:0000313" key="9">
    <source>
        <dbReference type="Proteomes" id="UP001556196"/>
    </source>
</evidence>
<feature type="transmembrane region" description="Helical" evidence="6">
    <location>
        <begin position="192"/>
        <end position="214"/>
    </location>
</feature>
<keyword evidence="9" id="KW-1185">Reference proteome</keyword>
<dbReference type="InterPro" id="IPR037185">
    <property type="entry name" value="EmrE-like"/>
</dbReference>
<dbReference type="Proteomes" id="UP001556196">
    <property type="component" value="Unassembled WGS sequence"/>
</dbReference>
<dbReference type="InterPro" id="IPR000620">
    <property type="entry name" value="EamA_dom"/>
</dbReference>
<dbReference type="PANTHER" id="PTHR22911">
    <property type="entry name" value="ACYL-MALONYL CONDENSING ENZYME-RELATED"/>
    <property type="match status" value="1"/>
</dbReference>
<feature type="transmembrane region" description="Helical" evidence="6">
    <location>
        <begin position="162"/>
        <end position="180"/>
    </location>
</feature>
<feature type="transmembrane region" description="Helical" evidence="6">
    <location>
        <begin position="276"/>
        <end position="294"/>
    </location>
</feature>
<feature type="transmembrane region" description="Helical" evidence="6">
    <location>
        <begin position="106"/>
        <end position="122"/>
    </location>
</feature>
<evidence type="ECO:0000313" key="8">
    <source>
        <dbReference type="EMBL" id="MEW9806782.1"/>
    </source>
</evidence>
<evidence type="ECO:0000256" key="6">
    <source>
        <dbReference type="SAM" id="Phobius"/>
    </source>
</evidence>
<comment type="similarity">
    <text evidence="2">Belongs to the drug/metabolite transporter (DMT) superfamily. 10 TMS drug/metabolite exporter (DME) (TC 2.A.7.3) family.</text>
</comment>
<comment type="caution">
    <text evidence="8">The sequence shown here is derived from an EMBL/GenBank/DDBJ whole genome shotgun (WGS) entry which is preliminary data.</text>
</comment>
<gene>
    <name evidence="8" type="ORF">ABUE31_12390</name>
</gene>
<dbReference type="PANTHER" id="PTHR22911:SF6">
    <property type="entry name" value="SOLUTE CARRIER FAMILY 35 MEMBER G1"/>
    <property type="match status" value="1"/>
</dbReference>
<feature type="transmembrane region" description="Helical" evidence="6">
    <location>
        <begin position="82"/>
        <end position="100"/>
    </location>
</feature>
<dbReference type="Gene3D" id="1.10.3730.20">
    <property type="match status" value="1"/>
</dbReference>
<reference evidence="8 9" key="1">
    <citation type="submission" date="2024-06" db="EMBL/GenBank/DDBJ databases">
        <authorList>
            <person name="Tuo L."/>
        </authorList>
    </citation>
    <scope>NUCLEOTIDE SEQUENCE [LARGE SCALE GENOMIC DNA]</scope>
    <source>
        <strain evidence="8 9">ZMM04-5</strain>
    </source>
</reference>
<protein>
    <submittedName>
        <fullName evidence="8">DMT family transporter</fullName>
    </submittedName>
</protein>
<feature type="transmembrane region" description="Helical" evidence="6">
    <location>
        <begin position="129"/>
        <end position="147"/>
    </location>
</feature>
<keyword evidence="3 6" id="KW-0812">Transmembrane</keyword>
<feature type="domain" description="EamA" evidence="7">
    <location>
        <begin position="163"/>
        <end position="293"/>
    </location>
</feature>
<feature type="transmembrane region" description="Helical" evidence="6">
    <location>
        <begin position="220"/>
        <end position="239"/>
    </location>
</feature>
<name>A0ABV3R2J8_9HYPH</name>
<organism evidence="8 9">
    <name type="scientific">Mesorhizobium marinum</name>
    <dbReference type="NCBI Taxonomy" id="3228790"/>
    <lineage>
        <taxon>Bacteria</taxon>
        <taxon>Pseudomonadati</taxon>
        <taxon>Pseudomonadota</taxon>
        <taxon>Alphaproteobacteria</taxon>
        <taxon>Hyphomicrobiales</taxon>
        <taxon>Phyllobacteriaceae</taxon>
        <taxon>Mesorhizobium</taxon>
    </lineage>
</organism>
<dbReference type="EMBL" id="JBFOCI010000003">
    <property type="protein sequence ID" value="MEW9806782.1"/>
    <property type="molecule type" value="Genomic_DNA"/>
</dbReference>
<evidence type="ECO:0000256" key="4">
    <source>
        <dbReference type="ARBA" id="ARBA00022989"/>
    </source>
</evidence>
<feature type="transmembrane region" description="Helical" evidence="6">
    <location>
        <begin position="12"/>
        <end position="32"/>
    </location>
</feature>
<sequence length="313" mass="33331">MSQAHGPASNPLIGIGLKVASVAIFVAMASFIKASGQLPAGQIVFYRSFFALLPVLLYLGYRGDLRAAVQTQRPFGHLVRGVVGVSAMGLGFFALTRLPLPEAVTLNYAQPLLVIVFSAIFLGETIRAYRWSAVVVGMIGVLIVSWPKLSLFGGEAIENAELLGVAAALGAASLSAVVMLQIRSLVRTEKSAVIVIWFSLTASLAGLLTIPFGWADLDAWQVTLLVSAGICGGIAQILMTEAYRHAEASTVAPFEYTSIILAILIGYLAFGERPTIHIVVGGAIVIGAGIFIVWRERQLGIERRRARQASTPQ</sequence>
<feature type="transmembrane region" description="Helical" evidence="6">
    <location>
        <begin position="251"/>
        <end position="270"/>
    </location>
</feature>